<evidence type="ECO:0000313" key="4">
    <source>
        <dbReference type="EMBL" id="MBI3013978.1"/>
    </source>
</evidence>
<gene>
    <name evidence="4" type="ORF">HYY65_02680</name>
</gene>
<dbReference type="InterPro" id="IPR034593">
    <property type="entry name" value="DgoD-like"/>
</dbReference>
<dbReference type="InterPro" id="IPR018110">
    <property type="entry name" value="Mandel_Rmase/mucon_lact_enz_CS"/>
</dbReference>
<dbReference type="Proteomes" id="UP000741360">
    <property type="component" value="Unassembled WGS sequence"/>
</dbReference>
<dbReference type="PANTHER" id="PTHR48080">
    <property type="entry name" value="D-GALACTONATE DEHYDRATASE-RELATED"/>
    <property type="match status" value="1"/>
</dbReference>
<dbReference type="PROSITE" id="PS00909">
    <property type="entry name" value="MR_MLE_2"/>
    <property type="match status" value="1"/>
</dbReference>
<dbReference type="SFLD" id="SFLDS00001">
    <property type="entry name" value="Enolase"/>
    <property type="match status" value="1"/>
</dbReference>
<name>A0A932GMP5_UNCTE</name>
<protein>
    <submittedName>
        <fullName evidence="4">Mandelate racemase/muconate lactonizing enzyme family protein</fullName>
    </submittedName>
</protein>
<organism evidence="4 5">
    <name type="scientific">Tectimicrobiota bacterium</name>
    <dbReference type="NCBI Taxonomy" id="2528274"/>
    <lineage>
        <taxon>Bacteria</taxon>
        <taxon>Pseudomonadati</taxon>
        <taxon>Nitrospinota/Tectimicrobiota group</taxon>
        <taxon>Candidatus Tectimicrobiota</taxon>
    </lineage>
</organism>
<dbReference type="SUPFAM" id="SSF54826">
    <property type="entry name" value="Enolase N-terminal domain-like"/>
    <property type="match status" value="1"/>
</dbReference>
<keyword evidence="2" id="KW-0479">Metal-binding</keyword>
<dbReference type="Gene3D" id="3.30.390.10">
    <property type="entry name" value="Enolase-like, N-terminal domain"/>
    <property type="match status" value="1"/>
</dbReference>
<comment type="caution">
    <text evidence="4">The sequence shown here is derived from an EMBL/GenBank/DDBJ whole genome shotgun (WGS) entry which is preliminary data.</text>
</comment>
<reference evidence="4" key="1">
    <citation type="submission" date="2020-07" db="EMBL/GenBank/DDBJ databases">
        <title>Huge and variable diversity of episymbiotic CPR bacteria and DPANN archaea in groundwater ecosystems.</title>
        <authorList>
            <person name="He C.Y."/>
            <person name="Keren R."/>
            <person name="Whittaker M."/>
            <person name="Farag I.F."/>
            <person name="Doudna J."/>
            <person name="Cate J.H.D."/>
            <person name="Banfield J.F."/>
        </authorList>
    </citation>
    <scope>NUCLEOTIDE SEQUENCE</scope>
    <source>
        <strain evidence="4">NC_groundwater_717_Ag_S-0.2um_59_8</strain>
    </source>
</reference>
<evidence type="ECO:0000256" key="1">
    <source>
        <dbReference type="ARBA" id="ARBA00008031"/>
    </source>
</evidence>
<dbReference type="InterPro" id="IPR013341">
    <property type="entry name" value="Mandelate_racemase_N_dom"/>
</dbReference>
<dbReference type="AlphaFoldDB" id="A0A932GMP5"/>
<dbReference type="Pfam" id="PF13378">
    <property type="entry name" value="MR_MLE_C"/>
    <property type="match status" value="1"/>
</dbReference>
<feature type="domain" description="Mandelate racemase/muconate lactonizing enzyme C-terminal" evidence="3">
    <location>
        <begin position="145"/>
        <end position="241"/>
    </location>
</feature>
<evidence type="ECO:0000256" key="2">
    <source>
        <dbReference type="ARBA" id="ARBA00022723"/>
    </source>
</evidence>
<dbReference type="PANTHER" id="PTHR48080:SF3">
    <property type="entry name" value="ENOLASE SUPERFAMILY MEMBER DDB_G0284701"/>
    <property type="match status" value="1"/>
</dbReference>
<dbReference type="GO" id="GO:0009063">
    <property type="term" value="P:amino acid catabolic process"/>
    <property type="evidence" value="ECO:0007669"/>
    <property type="project" value="InterPro"/>
</dbReference>
<dbReference type="GO" id="GO:0046872">
    <property type="term" value="F:metal ion binding"/>
    <property type="evidence" value="ECO:0007669"/>
    <property type="project" value="UniProtKB-KW"/>
</dbReference>
<dbReference type="SMART" id="SM00922">
    <property type="entry name" value="MR_MLE"/>
    <property type="match status" value="1"/>
</dbReference>
<dbReference type="SUPFAM" id="SSF51604">
    <property type="entry name" value="Enolase C-terminal domain-like"/>
    <property type="match status" value="1"/>
</dbReference>
<evidence type="ECO:0000259" key="3">
    <source>
        <dbReference type="SMART" id="SM00922"/>
    </source>
</evidence>
<dbReference type="CDD" id="cd03316">
    <property type="entry name" value="MR_like"/>
    <property type="match status" value="1"/>
</dbReference>
<dbReference type="Gene3D" id="3.20.20.120">
    <property type="entry name" value="Enolase-like C-terminal domain"/>
    <property type="match status" value="1"/>
</dbReference>
<dbReference type="InterPro" id="IPR013342">
    <property type="entry name" value="Mandelate_racemase_C"/>
</dbReference>
<dbReference type="InterPro" id="IPR036849">
    <property type="entry name" value="Enolase-like_C_sf"/>
</dbReference>
<proteinExistence type="inferred from homology"/>
<dbReference type="InterPro" id="IPR029017">
    <property type="entry name" value="Enolase-like_N"/>
</dbReference>
<evidence type="ECO:0000313" key="5">
    <source>
        <dbReference type="Proteomes" id="UP000741360"/>
    </source>
</evidence>
<dbReference type="Pfam" id="PF02746">
    <property type="entry name" value="MR_MLE_N"/>
    <property type="match status" value="1"/>
</dbReference>
<sequence>MKIVGVEIIPLTFEWKRVIEESFGTVGKREFDVVVKIVTDEGLSGLGEAMTLGPFYSGESQGTVTALIAEEFAPKILIGENPFNVDKIHFLMDKFCSGHSIAKTAVDEALYDIMGKALGVPVYQLLGGKYTEKIPLRWAIGMGKPEEMAEETLMGIKVGYKALKTKGGINPKDDVESIKAIRKAVGDEIQITVDINQSYDVKTAIRVIRAMEEYGVQLIEQPVHRKDLHGMAMVRKAVTTPIGACESALTLHELMDVIRMEAADFLNFKVSRSGGFYVGKQIVHAAEAAGMCVVGSTQLGMGIELAANSHFHTSTMRLGQPPYCYNGYGSGILKLFNAVDSKGITKDIVTGAPIIADGFLSVPQRPGLGVELNEENVQHYLTKGKSRIRVGELK</sequence>
<comment type="similarity">
    <text evidence="1">Belongs to the mandelate racemase/muconate lactonizing enzyme family.</text>
</comment>
<dbReference type="EMBL" id="JACPSX010000045">
    <property type="protein sequence ID" value="MBI3013978.1"/>
    <property type="molecule type" value="Genomic_DNA"/>
</dbReference>
<dbReference type="InterPro" id="IPR029065">
    <property type="entry name" value="Enolase_C-like"/>
</dbReference>
<accession>A0A932GMP5</accession>